<gene>
    <name evidence="1" type="ORF">ASJ80_14940</name>
</gene>
<dbReference type="AlphaFoldDB" id="A0A2A2H9Y4"/>
<evidence type="ECO:0000313" key="1">
    <source>
        <dbReference type="EMBL" id="PAV06126.1"/>
    </source>
</evidence>
<proteinExistence type="predicted"/>
<accession>A0A2A2H9Y4</accession>
<evidence type="ECO:0000313" key="2">
    <source>
        <dbReference type="Proteomes" id="UP000217784"/>
    </source>
</evidence>
<reference evidence="1 2" key="1">
    <citation type="journal article" date="2017" name="BMC Genomics">
        <title>Genomic analysis of methanogenic archaea reveals a shift towards energy conservation.</title>
        <authorList>
            <person name="Gilmore S.P."/>
            <person name="Henske J.K."/>
            <person name="Sexton J.A."/>
            <person name="Solomon K.V."/>
            <person name="Seppala S."/>
            <person name="Yoo J.I."/>
            <person name="Huyett L.M."/>
            <person name="Pressman A."/>
            <person name="Cogan J.Z."/>
            <person name="Kivenson V."/>
            <person name="Peng X."/>
            <person name="Tan Y."/>
            <person name="Valentine D.L."/>
            <person name="O'Malley M.A."/>
        </authorList>
    </citation>
    <scope>NUCLEOTIDE SEQUENCE [LARGE SCALE GENOMIC DNA]</scope>
    <source>
        <strain evidence="1 2">M.o.H.</strain>
    </source>
</reference>
<keyword evidence="2" id="KW-1185">Reference proteome</keyword>
<protein>
    <submittedName>
        <fullName evidence="1">Uncharacterized protein</fullName>
    </submittedName>
</protein>
<comment type="caution">
    <text evidence="1">The sequence shown here is derived from an EMBL/GenBank/DDBJ whole genome shotgun (WGS) entry which is preliminary data.</text>
</comment>
<dbReference type="EMBL" id="LMVM01000001">
    <property type="protein sequence ID" value="PAV06126.1"/>
    <property type="molecule type" value="Genomic_DNA"/>
</dbReference>
<dbReference type="Proteomes" id="UP000217784">
    <property type="component" value="Unassembled WGS sequence"/>
</dbReference>
<dbReference type="RefSeq" id="WP_069583570.1">
    <property type="nucleotide sequence ID" value="NZ_LMVM01000001.1"/>
</dbReference>
<sequence length="114" mass="13026">MGETVNKVTFSKVCGNEEYKLKVLKDFVEIKNDKEKIKRVDVSAVGEIGKIIHEFFEDKNDENQTVKNGQLISLDKVNGSMEPVSYKFRGISSLNSIESEFEPVYKFTIILEET</sequence>
<dbReference type="OrthoDB" id="70720at2157"/>
<name>A0A2A2H9Y4_METBR</name>
<organism evidence="1 2">
    <name type="scientific">Methanobacterium bryantii</name>
    <dbReference type="NCBI Taxonomy" id="2161"/>
    <lineage>
        <taxon>Archaea</taxon>
        <taxon>Methanobacteriati</taxon>
        <taxon>Methanobacteriota</taxon>
        <taxon>Methanomada group</taxon>
        <taxon>Methanobacteria</taxon>
        <taxon>Methanobacteriales</taxon>
        <taxon>Methanobacteriaceae</taxon>
        <taxon>Methanobacterium</taxon>
    </lineage>
</organism>